<organism evidence="2 3">
    <name type="scientific">Rhizobium wenxiniae</name>
    <dbReference type="NCBI Taxonomy" id="1737357"/>
    <lineage>
        <taxon>Bacteria</taxon>
        <taxon>Pseudomonadati</taxon>
        <taxon>Pseudomonadota</taxon>
        <taxon>Alphaproteobacteria</taxon>
        <taxon>Hyphomicrobiales</taxon>
        <taxon>Rhizobiaceae</taxon>
        <taxon>Rhizobium/Agrobacterium group</taxon>
        <taxon>Rhizobium</taxon>
    </lineage>
</organism>
<evidence type="ECO:0000313" key="3">
    <source>
        <dbReference type="Proteomes" id="UP000547879"/>
    </source>
</evidence>
<feature type="region of interest" description="Disordered" evidence="1">
    <location>
        <begin position="1"/>
        <end position="21"/>
    </location>
</feature>
<sequence length="79" mass="8881">MQSKRFRAAVAEGSLTKDDDGSRHVANFITSLRTGHADIQLSLRQADHALGQRAKWPADTEHYNRSPANADERRHQKDA</sequence>
<dbReference type="AlphaFoldDB" id="A0A7W9YCR0"/>
<reference evidence="2 3" key="1">
    <citation type="submission" date="2020-08" db="EMBL/GenBank/DDBJ databases">
        <title>Genomic Encyclopedia of Type Strains, Phase IV (KMG-IV): sequencing the most valuable type-strain genomes for metagenomic binning, comparative biology and taxonomic classification.</title>
        <authorList>
            <person name="Goeker M."/>
        </authorList>
    </citation>
    <scope>NUCLEOTIDE SEQUENCE [LARGE SCALE GENOMIC DNA]</scope>
    <source>
        <strain evidence="2 3">DSM 100734</strain>
    </source>
</reference>
<dbReference type="Proteomes" id="UP000547879">
    <property type="component" value="Unassembled WGS sequence"/>
</dbReference>
<keyword evidence="3" id="KW-1185">Reference proteome</keyword>
<comment type="caution">
    <text evidence="2">The sequence shown here is derived from an EMBL/GenBank/DDBJ whole genome shotgun (WGS) entry which is preliminary data.</text>
</comment>
<feature type="compositionally biased region" description="Basic and acidic residues" evidence="1">
    <location>
        <begin position="56"/>
        <end position="79"/>
    </location>
</feature>
<dbReference type="EMBL" id="JACHEG010000008">
    <property type="protein sequence ID" value="MBB6165303.1"/>
    <property type="molecule type" value="Genomic_DNA"/>
</dbReference>
<proteinExistence type="predicted"/>
<protein>
    <submittedName>
        <fullName evidence="2">Uncharacterized protein</fullName>
    </submittedName>
</protein>
<feature type="region of interest" description="Disordered" evidence="1">
    <location>
        <begin position="53"/>
        <end position="79"/>
    </location>
</feature>
<name>A0A7W9YCR0_9HYPH</name>
<evidence type="ECO:0000256" key="1">
    <source>
        <dbReference type="SAM" id="MobiDB-lite"/>
    </source>
</evidence>
<accession>A0A7W9YCR0</accession>
<gene>
    <name evidence="2" type="ORF">HNQ72_005149</name>
</gene>
<evidence type="ECO:0000313" key="2">
    <source>
        <dbReference type="EMBL" id="MBB6165303.1"/>
    </source>
</evidence>